<dbReference type="GO" id="GO:0019878">
    <property type="term" value="P:lysine biosynthetic process via aminoadipic acid"/>
    <property type="evidence" value="ECO:0007669"/>
    <property type="project" value="TreeGrafter"/>
</dbReference>
<evidence type="ECO:0000256" key="2">
    <source>
        <dbReference type="ARBA" id="ARBA00022679"/>
    </source>
</evidence>
<gene>
    <name evidence="4" type="ORF">AQJ67_34815</name>
</gene>
<dbReference type="AlphaFoldDB" id="A0A101TNB8"/>
<dbReference type="Pfam" id="PF01648">
    <property type="entry name" value="ACPS"/>
    <property type="match status" value="1"/>
</dbReference>
<dbReference type="PANTHER" id="PTHR12215:SF10">
    <property type="entry name" value="L-AMINOADIPATE-SEMIALDEHYDE DEHYDROGENASE-PHOSPHOPANTETHEINYL TRANSFERASE"/>
    <property type="match status" value="1"/>
</dbReference>
<dbReference type="GO" id="GO:0008897">
    <property type="term" value="F:holo-[acyl-carrier-protein] synthase activity"/>
    <property type="evidence" value="ECO:0007669"/>
    <property type="project" value="InterPro"/>
</dbReference>
<feature type="domain" description="4'-phosphopantetheinyl transferase" evidence="3">
    <location>
        <begin position="122"/>
        <end position="227"/>
    </location>
</feature>
<dbReference type="RefSeq" id="WP_062723338.1">
    <property type="nucleotide sequence ID" value="NZ_KQ948937.1"/>
</dbReference>
<dbReference type="EMBL" id="LMWY01000048">
    <property type="protein sequence ID" value="KUN95453.1"/>
    <property type="molecule type" value="Genomic_DNA"/>
</dbReference>
<dbReference type="InterPro" id="IPR037143">
    <property type="entry name" value="4-PPantetheinyl_Trfase_dom_sf"/>
</dbReference>
<proteinExistence type="inferred from homology"/>
<organism evidence="4 5">
    <name type="scientific">Streptomyces caeruleatus</name>
    <dbReference type="NCBI Taxonomy" id="661399"/>
    <lineage>
        <taxon>Bacteria</taxon>
        <taxon>Bacillati</taxon>
        <taxon>Actinomycetota</taxon>
        <taxon>Actinomycetes</taxon>
        <taxon>Kitasatosporales</taxon>
        <taxon>Streptomycetaceae</taxon>
        <taxon>Streptomyces</taxon>
    </lineage>
</organism>
<evidence type="ECO:0000256" key="1">
    <source>
        <dbReference type="ARBA" id="ARBA00010990"/>
    </source>
</evidence>
<dbReference type="PANTHER" id="PTHR12215">
    <property type="entry name" value="PHOSPHOPANTETHEINE TRANSFERASE"/>
    <property type="match status" value="1"/>
</dbReference>
<accession>A0A101TNB8</accession>
<dbReference type="SUPFAM" id="SSF56214">
    <property type="entry name" value="4'-phosphopantetheinyl transferase"/>
    <property type="match status" value="2"/>
</dbReference>
<dbReference type="InterPro" id="IPR050559">
    <property type="entry name" value="P-Pant_transferase_sf"/>
</dbReference>
<sequence length="253" mass="27281">MNDTRGRLAVTGAVHIWHGRVRDELAPGDLALLDDEELRLARGRRPPHQAHYAGVHALLRRLLADHYLGGPPGAIRFGRHICPACGDRSHGRPRIARPATGLEFSLSRSGPHWALAVTAAGSVGIDLESRRDFAAEGVSELALSDPELARMRALEREDDRREFFLRSWTRKEAVLKAVGIGIVTDLRGLDVLPDDTGSALVEHAGPGSRDRWLVEEVDLGPDLVAALARGAGRGAGPVLLRAVGEVREGTVTA</sequence>
<evidence type="ECO:0000259" key="3">
    <source>
        <dbReference type="Pfam" id="PF01648"/>
    </source>
</evidence>
<keyword evidence="5" id="KW-1185">Reference proteome</keyword>
<keyword evidence="2" id="KW-0808">Transferase</keyword>
<comment type="caution">
    <text evidence="4">The sequence shown here is derived from an EMBL/GenBank/DDBJ whole genome shotgun (WGS) entry which is preliminary data.</text>
</comment>
<dbReference type="GO" id="GO:0000287">
    <property type="term" value="F:magnesium ion binding"/>
    <property type="evidence" value="ECO:0007669"/>
    <property type="project" value="InterPro"/>
</dbReference>
<dbReference type="Proteomes" id="UP000053429">
    <property type="component" value="Unassembled WGS sequence"/>
</dbReference>
<dbReference type="InterPro" id="IPR008278">
    <property type="entry name" value="4-PPantetheinyl_Trfase_dom"/>
</dbReference>
<dbReference type="Gene3D" id="3.90.470.20">
    <property type="entry name" value="4'-phosphopantetheinyl transferase domain"/>
    <property type="match status" value="2"/>
</dbReference>
<comment type="similarity">
    <text evidence="1">Belongs to the P-Pant transferase superfamily. Gsp/Sfp/HetI/AcpT family.</text>
</comment>
<dbReference type="STRING" id="661399.AQJ67_34815"/>
<dbReference type="GO" id="GO:0005829">
    <property type="term" value="C:cytosol"/>
    <property type="evidence" value="ECO:0007669"/>
    <property type="project" value="TreeGrafter"/>
</dbReference>
<protein>
    <recommendedName>
        <fullName evidence="3">4'-phosphopantetheinyl transferase domain-containing protein</fullName>
    </recommendedName>
</protein>
<name>A0A101TNB8_9ACTN</name>
<evidence type="ECO:0000313" key="4">
    <source>
        <dbReference type="EMBL" id="KUN95453.1"/>
    </source>
</evidence>
<reference evidence="4 5" key="1">
    <citation type="submission" date="2015-10" db="EMBL/GenBank/DDBJ databases">
        <title>Draft genome sequence of Streptomyces caeruleatus NRRL B-24802, type strain for the species Streptomyces caeruleatus.</title>
        <authorList>
            <person name="Ruckert C."/>
            <person name="Winkler A."/>
            <person name="Kalinowski J."/>
            <person name="Kampfer P."/>
            <person name="Glaeser S."/>
        </authorList>
    </citation>
    <scope>NUCLEOTIDE SEQUENCE [LARGE SCALE GENOMIC DNA]</scope>
    <source>
        <strain evidence="4 5">NRRL B-24802</strain>
    </source>
</reference>
<dbReference type="OrthoDB" id="190168at2"/>
<evidence type="ECO:0000313" key="5">
    <source>
        <dbReference type="Proteomes" id="UP000053429"/>
    </source>
</evidence>